<sequence length="89" mass="9850">MHHDAFANLDALKSKLDAHRPLAPELVRNLREDMVLRYTYHSNAIEGNTLTLMEVKVILEEGLGIGGKCCGITSKSSTMPTPSRIWKAS</sequence>
<evidence type="ECO:0000313" key="1">
    <source>
        <dbReference type="EMBL" id="SFM05179.1"/>
    </source>
</evidence>
<dbReference type="AlphaFoldDB" id="A0A8G2C519"/>
<proteinExistence type="predicted"/>
<dbReference type="EMBL" id="FOTO01000012">
    <property type="protein sequence ID" value="SFM05179.1"/>
    <property type="molecule type" value="Genomic_DNA"/>
</dbReference>
<dbReference type="InterPro" id="IPR036597">
    <property type="entry name" value="Fido-like_dom_sf"/>
</dbReference>
<evidence type="ECO:0000313" key="2">
    <source>
        <dbReference type="Proteomes" id="UP000199581"/>
    </source>
</evidence>
<dbReference type="Gene3D" id="1.10.3290.10">
    <property type="entry name" value="Fido-like domain"/>
    <property type="match status" value="1"/>
</dbReference>
<name>A0A8G2C519_DESNO</name>
<protein>
    <submittedName>
        <fullName evidence="1">Uncharacterized protein</fullName>
    </submittedName>
</protein>
<gene>
    <name evidence="1" type="ORF">SAMN05421830_112115</name>
</gene>
<keyword evidence="2" id="KW-1185">Reference proteome</keyword>
<comment type="caution">
    <text evidence="1">The sequence shown here is derived from an EMBL/GenBank/DDBJ whole genome shotgun (WGS) entry which is preliminary data.</text>
</comment>
<accession>A0A8G2C519</accession>
<dbReference type="RefSeq" id="WP_244150385.1">
    <property type="nucleotide sequence ID" value="NZ_FOTO01000012.1"/>
</dbReference>
<organism evidence="1 2">
    <name type="scientific">Desulfomicrobium norvegicum (strain DSM 1741 / NCIMB 8310)</name>
    <name type="common">Desulfovibrio baculatus (strain Norway 4)</name>
    <name type="synonym">Desulfovibrio desulfuricans (strain Norway 4)</name>
    <dbReference type="NCBI Taxonomy" id="52561"/>
    <lineage>
        <taxon>Bacteria</taxon>
        <taxon>Pseudomonadati</taxon>
        <taxon>Thermodesulfobacteriota</taxon>
        <taxon>Desulfovibrionia</taxon>
        <taxon>Desulfovibrionales</taxon>
        <taxon>Desulfomicrobiaceae</taxon>
        <taxon>Desulfomicrobium</taxon>
    </lineage>
</organism>
<reference evidence="1 2" key="1">
    <citation type="submission" date="2016-10" db="EMBL/GenBank/DDBJ databases">
        <authorList>
            <person name="Varghese N."/>
            <person name="Submissions S."/>
        </authorList>
    </citation>
    <scope>NUCLEOTIDE SEQUENCE [LARGE SCALE GENOMIC DNA]</scope>
    <source>
        <strain evidence="1 2">DSM 1741</strain>
    </source>
</reference>
<dbReference type="Proteomes" id="UP000199581">
    <property type="component" value="Unassembled WGS sequence"/>
</dbReference>